<feature type="region of interest" description="Disordered" evidence="2">
    <location>
        <begin position="141"/>
        <end position="203"/>
    </location>
</feature>
<feature type="compositionally biased region" description="Basic and acidic residues" evidence="2">
    <location>
        <begin position="537"/>
        <end position="553"/>
    </location>
</feature>
<dbReference type="AlphaFoldDB" id="A0A4Y9Z7V3"/>
<accession>A0A4Y9Z7V3</accession>
<organism evidence="4 5">
    <name type="scientific">Dentipellis fragilis</name>
    <dbReference type="NCBI Taxonomy" id="205917"/>
    <lineage>
        <taxon>Eukaryota</taxon>
        <taxon>Fungi</taxon>
        <taxon>Dikarya</taxon>
        <taxon>Basidiomycota</taxon>
        <taxon>Agaricomycotina</taxon>
        <taxon>Agaricomycetes</taxon>
        <taxon>Russulales</taxon>
        <taxon>Hericiaceae</taxon>
        <taxon>Dentipellis</taxon>
    </lineage>
</organism>
<dbReference type="PROSITE" id="PS50158">
    <property type="entry name" value="ZF_CCHC"/>
    <property type="match status" value="1"/>
</dbReference>
<evidence type="ECO:0000313" key="5">
    <source>
        <dbReference type="Proteomes" id="UP000298327"/>
    </source>
</evidence>
<feature type="compositionally biased region" description="Basic and acidic residues" evidence="2">
    <location>
        <begin position="476"/>
        <end position="497"/>
    </location>
</feature>
<feature type="compositionally biased region" description="Basic and acidic residues" evidence="2">
    <location>
        <begin position="343"/>
        <end position="355"/>
    </location>
</feature>
<feature type="compositionally biased region" description="Acidic residues" evidence="2">
    <location>
        <begin position="363"/>
        <end position="372"/>
    </location>
</feature>
<dbReference type="InterPro" id="IPR001878">
    <property type="entry name" value="Znf_CCHC"/>
</dbReference>
<feature type="compositionally biased region" description="Polar residues" evidence="2">
    <location>
        <begin position="1"/>
        <end position="19"/>
    </location>
</feature>
<evidence type="ECO:0000256" key="1">
    <source>
        <dbReference type="PROSITE-ProRule" id="PRU00047"/>
    </source>
</evidence>
<dbReference type="GO" id="GO:0003676">
    <property type="term" value="F:nucleic acid binding"/>
    <property type="evidence" value="ECO:0007669"/>
    <property type="project" value="InterPro"/>
</dbReference>
<feature type="compositionally biased region" description="Low complexity" evidence="2">
    <location>
        <begin position="515"/>
        <end position="532"/>
    </location>
</feature>
<dbReference type="OrthoDB" id="3267748at2759"/>
<feature type="compositionally biased region" description="Basic residues" evidence="2">
    <location>
        <begin position="436"/>
        <end position="448"/>
    </location>
</feature>
<feature type="region of interest" description="Disordered" evidence="2">
    <location>
        <begin position="326"/>
        <end position="378"/>
    </location>
</feature>
<evidence type="ECO:0000313" key="4">
    <source>
        <dbReference type="EMBL" id="TFY69891.1"/>
    </source>
</evidence>
<feature type="region of interest" description="Disordered" evidence="2">
    <location>
        <begin position="1009"/>
        <end position="1043"/>
    </location>
</feature>
<feature type="compositionally biased region" description="Acidic residues" evidence="2">
    <location>
        <begin position="1024"/>
        <end position="1036"/>
    </location>
</feature>
<comment type="caution">
    <text evidence="4">The sequence shown here is derived from an EMBL/GenBank/DDBJ whole genome shotgun (WGS) entry which is preliminary data.</text>
</comment>
<feature type="compositionally biased region" description="Low complexity" evidence="2">
    <location>
        <begin position="27"/>
        <end position="43"/>
    </location>
</feature>
<evidence type="ECO:0000256" key="2">
    <source>
        <dbReference type="SAM" id="MobiDB-lite"/>
    </source>
</evidence>
<feature type="compositionally biased region" description="Polar residues" evidence="2">
    <location>
        <begin position="149"/>
        <end position="160"/>
    </location>
</feature>
<reference evidence="4 5" key="1">
    <citation type="submission" date="2019-02" db="EMBL/GenBank/DDBJ databases">
        <title>Genome sequencing of the rare red list fungi Dentipellis fragilis.</title>
        <authorList>
            <person name="Buettner E."/>
            <person name="Kellner H."/>
        </authorList>
    </citation>
    <scope>NUCLEOTIDE SEQUENCE [LARGE SCALE GENOMIC DNA]</scope>
    <source>
        <strain evidence="4 5">DSM 105465</strain>
    </source>
</reference>
<feature type="region of interest" description="Disordered" evidence="2">
    <location>
        <begin position="420"/>
        <end position="587"/>
    </location>
</feature>
<feature type="compositionally biased region" description="Polar residues" evidence="2">
    <location>
        <begin position="68"/>
        <end position="88"/>
    </location>
</feature>
<dbReference type="STRING" id="205917.A0A4Y9Z7V3"/>
<dbReference type="Proteomes" id="UP000298327">
    <property type="component" value="Unassembled WGS sequence"/>
</dbReference>
<keyword evidence="1" id="KW-0863">Zinc-finger</keyword>
<feature type="region of interest" description="Disordered" evidence="2">
    <location>
        <begin position="769"/>
        <end position="837"/>
    </location>
</feature>
<dbReference type="EMBL" id="SEOQ01000125">
    <property type="protein sequence ID" value="TFY69891.1"/>
    <property type="molecule type" value="Genomic_DNA"/>
</dbReference>
<keyword evidence="1" id="KW-0862">Zinc</keyword>
<protein>
    <recommendedName>
        <fullName evidence="3">CCHC-type domain-containing protein</fullName>
    </recommendedName>
</protein>
<feature type="compositionally biased region" description="Basic and acidic residues" evidence="2">
    <location>
        <begin position="289"/>
        <end position="302"/>
    </location>
</feature>
<sequence>MAPTRSGTQYAPLQGQPSAKVSRPARSLVPSPVSSKSGSSSVPTLVPLGANEERMETTPRGSPDLENSRVSTLSELTGASDHFSTASPRGNGLSLEIAREPAMQSPSPPREPARMFSDVAAGRVRNWRKNVAALHVSLSGLEDIAPESSPGSGVDATSASRAGVDAAVPDDERSHSTSLDGFVHPKSPARLVKSEPSSPMLSSDARYFPEWFENSGQVHIKEEEMSVVLEWPEAEDTYLSSNDNPLDDGHGALPVIESESPDLDIAGTLLQIDEAVRNTLEERMRRVESARAVRAESGRKTPTDSSSNLDGKAGAVRACAVAVEVDDESISSASPAQWQVPVDKGKSVDPREHSGKAPTELSPESETDEERDEQIARDYNLAIRLQQHLESLEGRTSGMTEAEKDELVEAKLASDVLTRVLGKHGDAGHDSPGSRTKSKRAVPHKASSRKATSGKASSRKASSPPRQVPKRKSSGRRNEPTGKHDRASSLLPEDSRLKATLMGQRPKTKSKRYLPSDPSSSSLSSSSSSEPESGSDDYPRGRGNRRPERRDSSDSGSAGMFPTEPETESSADSEDTRREKKRAKRRYKKKMMRLRYAQSFLKLDPPFVYSGEVRADLYQKWVREVRLYLRYSGLTTAQGLLVLGKYLSGRAYKWYDREILSAGRDVTLSDFFLELFDYVFPPDFRSEQRDAFDDCHQRGRSVRDFLQNLLDLANTIGDVSDREIVVAFWRRCDAYLKVDMTREGYSPETLSLREIENIAIRLERTHRLVQKTSDRTRNERSHGGRSRDNQRDEKRSEVPKPADRQHDKSANKDKKSYQDAKREKDKQREADKAKRQRLRDEGRCFQCESKDHMLKDCPEKKVAKAPKLARVSAVAVDFAAVEERRALKAAASLGLCALAVSPPLPLSDEEIQVREEVLTAHAVCTLLAAVPLTLDKRFGAAYDRVYDRDRFDLYKNGPGEFILTDWHSCESHSLTLEQLGDPSFDIVHWLYQEKASRWDELIRVPSDAGWSAPPPSRAHPAESSNDDYSLDSDDDHSDGSSGLADSQYCVLSAVARPHNGRKAAQPAADSSMLERTSARVKDFDRRVPQPLVVSVLVNGEPTRALLDSGSMADFMSSLSWTN</sequence>
<gene>
    <name evidence="4" type="ORF">EVG20_g2958</name>
</gene>
<proteinExistence type="predicted"/>
<name>A0A4Y9Z7V3_9AGAM</name>
<dbReference type="GO" id="GO:0008270">
    <property type="term" value="F:zinc ion binding"/>
    <property type="evidence" value="ECO:0007669"/>
    <property type="project" value="UniProtKB-KW"/>
</dbReference>
<keyword evidence="1" id="KW-0479">Metal-binding</keyword>
<feature type="region of interest" description="Disordered" evidence="2">
    <location>
        <begin position="289"/>
        <end position="311"/>
    </location>
</feature>
<keyword evidence="5" id="KW-1185">Reference proteome</keyword>
<feature type="domain" description="CCHC-type" evidence="3">
    <location>
        <begin position="843"/>
        <end position="859"/>
    </location>
</feature>
<evidence type="ECO:0000259" key="3">
    <source>
        <dbReference type="PROSITE" id="PS50158"/>
    </source>
</evidence>
<feature type="region of interest" description="Disordered" evidence="2">
    <location>
        <begin position="1"/>
        <end position="94"/>
    </location>
</feature>
<feature type="compositionally biased region" description="Polar residues" evidence="2">
    <location>
        <begin position="449"/>
        <end position="465"/>
    </location>
</feature>